<dbReference type="GO" id="GO:0005856">
    <property type="term" value="C:cytoskeleton"/>
    <property type="evidence" value="ECO:0007669"/>
    <property type="project" value="UniProtKB-ARBA"/>
</dbReference>
<evidence type="ECO:0000256" key="1">
    <source>
        <dbReference type="ARBA" id="ARBA00023054"/>
    </source>
</evidence>
<reference evidence="3 4" key="1">
    <citation type="journal article" date="2023" name="BMC Biol.">
        <title>The compact genome of the sponge Oopsacas minuta (Hexactinellida) is lacking key metazoan core genes.</title>
        <authorList>
            <person name="Santini S."/>
            <person name="Schenkelaars Q."/>
            <person name="Jourda C."/>
            <person name="Duchesne M."/>
            <person name="Belahbib H."/>
            <person name="Rocher C."/>
            <person name="Selva M."/>
            <person name="Riesgo A."/>
            <person name="Vervoort M."/>
            <person name="Leys S.P."/>
            <person name="Kodjabachian L."/>
            <person name="Le Bivic A."/>
            <person name="Borchiellini C."/>
            <person name="Claverie J.M."/>
            <person name="Renard E."/>
        </authorList>
    </citation>
    <scope>NUCLEOTIDE SEQUENCE [LARGE SCALE GENOMIC DNA]</scope>
    <source>
        <strain evidence="3">SPO-2</strain>
    </source>
</reference>
<proteinExistence type="predicted"/>
<evidence type="ECO:0000313" key="3">
    <source>
        <dbReference type="EMBL" id="KAI6647520.1"/>
    </source>
</evidence>
<dbReference type="PANTHER" id="PTHR21683:SF3">
    <property type="entry name" value="CILIA AND FLAGELLA ASSOCIATED PROTEIN 100"/>
    <property type="match status" value="1"/>
</dbReference>
<dbReference type="Pfam" id="PF13863">
    <property type="entry name" value="DUF4200"/>
    <property type="match status" value="1"/>
</dbReference>
<keyword evidence="4" id="KW-1185">Reference proteome</keyword>
<evidence type="ECO:0000259" key="2">
    <source>
        <dbReference type="Pfam" id="PF13863"/>
    </source>
</evidence>
<gene>
    <name evidence="3" type="ORF">LOD99_8786</name>
</gene>
<feature type="domain" description="DUF4200" evidence="2">
    <location>
        <begin position="28"/>
        <end position="137"/>
    </location>
</feature>
<protein>
    <recommendedName>
        <fullName evidence="2">DUF4200 domain-containing protein</fullName>
    </recommendedName>
</protein>
<sequence length="138" mass="16188">MIKSAELVPARRNILAEKHCAIQTIHEFISKKRDLFLVEYGLSVKRDDLLLLETTASRREDELMHAAKLLEEDATNFDEFLRNTNILTQKTISSADYYVKERFEKLVYSQKLKSEIILHKTEISKNADMLIQLRVYEL</sequence>
<dbReference type="AlphaFoldDB" id="A0AAV7JF84"/>
<comment type="caution">
    <text evidence="3">The sequence shown here is derived from an EMBL/GenBank/DDBJ whole genome shotgun (WGS) entry which is preliminary data.</text>
</comment>
<organism evidence="3 4">
    <name type="scientific">Oopsacas minuta</name>
    <dbReference type="NCBI Taxonomy" id="111878"/>
    <lineage>
        <taxon>Eukaryota</taxon>
        <taxon>Metazoa</taxon>
        <taxon>Porifera</taxon>
        <taxon>Hexactinellida</taxon>
        <taxon>Hexasterophora</taxon>
        <taxon>Lyssacinosida</taxon>
        <taxon>Leucopsacidae</taxon>
        <taxon>Oopsacas</taxon>
    </lineage>
</organism>
<dbReference type="InterPro" id="IPR025252">
    <property type="entry name" value="DUF4200"/>
</dbReference>
<dbReference type="PANTHER" id="PTHR21683">
    <property type="entry name" value="COILED-COIL DOMAIN-CONTAINING PROTEIN 42 LIKE-2-LIKE-RELATED"/>
    <property type="match status" value="1"/>
</dbReference>
<dbReference type="InterPro" id="IPR051147">
    <property type="entry name" value="CFAP_domain-containing"/>
</dbReference>
<dbReference type="Proteomes" id="UP001165289">
    <property type="component" value="Unassembled WGS sequence"/>
</dbReference>
<evidence type="ECO:0000313" key="4">
    <source>
        <dbReference type="Proteomes" id="UP001165289"/>
    </source>
</evidence>
<name>A0AAV7JF84_9METZ</name>
<dbReference type="EMBL" id="JAKMXF010000342">
    <property type="protein sequence ID" value="KAI6647520.1"/>
    <property type="molecule type" value="Genomic_DNA"/>
</dbReference>
<keyword evidence="1" id="KW-0175">Coiled coil</keyword>
<accession>A0AAV7JF84</accession>